<evidence type="ECO:0000259" key="6">
    <source>
        <dbReference type="PROSITE" id="PS50102"/>
    </source>
</evidence>
<evidence type="ECO:0000313" key="7">
    <source>
        <dbReference type="EMBL" id="CBZ49569.1"/>
    </source>
</evidence>
<dbReference type="SUPFAM" id="SSF51045">
    <property type="entry name" value="WW domain"/>
    <property type="match status" value="1"/>
</dbReference>
<dbReference type="InterPro" id="IPR036020">
    <property type="entry name" value="WW_dom_sf"/>
</dbReference>
<evidence type="ECO:0000256" key="3">
    <source>
        <dbReference type="PROSITE-ProRule" id="PRU00176"/>
    </source>
</evidence>
<proteinExistence type="predicted"/>
<dbReference type="Gene3D" id="3.30.70.330">
    <property type="match status" value="1"/>
</dbReference>
<dbReference type="Pfam" id="PF00397">
    <property type="entry name" value="WW"/>
    <property type="match status" value="1"/>
</dbReference>
<dbReference type="InterPro" id="IPR012677">
    <property type="entry name" value="Nucleotide-bd_a/b_plait_sf"/>
</dbReference>
<dbReference type="EMBL" id="FR823380">
    <property type="protein sequence ID" value="CBZ49569.1"/>
    <property type="molecule type" value="Genomic_DNA"/>
</dbReference>
<dbReference type="AlphaFoldDB" id="F0V778"/>
<dbReference type="RefSeq" id="XP_003879604.1">
    <property type="nucleotide sequence ID" value="XM_003879555.1"/>
</dbReference>
<evidence type="ECO:0000313" key="9">
    <source>
        <dbReference type="Proteomes" id="UP000007494"/>
    </source>
</evidence>
<dbReference type="SMART" id="SM00456">
    <property type="entry name" value="WW"/>
    <property type="match status" value="1"/>
</dbReference>
<dbReference type="GO" id="GO:0009967">
    <property type="term" value="P:positive regulation of signal transduction"/>
    <property type="evidence" value="ECO:0007669"/>
    <property type="project" value="UniProtKB-ARBA"/>
</dbReference>
<dbReference type="GO" id="GO:0003729">
    <property type="term" value="F:mRNA binding"/>
    <property type="evidence" value="ECO:0007669"/>
    <property type="project" value="UniProtKB-ARBA"/>
</dbReference>
<feature type="region of interest" description="Disordered" evidence="4">
    <location>
        <begin position="17"/>
        <end position="174"/>
    </location>
</feature>
<evidence type="ECO:0000256" key="4">
    <source>
        <dbReference type="SAM" id="MobiDB-lite"/>
    </source>
</evidence>
<keyword evidence="1" id="KW-0677">Repeat</keyword>
<sequence>MAAPSFPPSRAAALAGDATLVPASSPESLEVSPSGGKVSPSQDAASAPLSLPASSPVRASSPNPSPATPSPEREGPVTPQTVSAPSPPLANGCPRTALASPSRPAPGRNVGALAAGEEGRAEEGAAGRGTSRQRGEKGTVYGGLHASLFPPLSAATAPQRGPGGAHAMGGNSPPVSDLVGGPPSLWEVYFTPDTKIPYFYNAISKHVQWQRPLPPKEYVDQLGHPVIPELNASPTPLPPGVGMKGATVLYGPLGSNLFVYHIPPEWTEQQFFRHFAPFGNVISCKIQTNSQTGKRSGFGFVSYDNQASAIAAIRSMNGYATCGKFLKVQLKKGEEHLLPPELAAQQSLAPHPGPSGGASGQPPQMHA</sequence>
<dbReference type="VEuPathDB" id="ToxoDB:NCLIV_000670"/>
<feature type="region of interest" description="Disordered" evidence="4">
    <location>
        <begin position="346"/>
        <end position="367"/>
    </location>
</feature>
<feature type="domain" description="WW" evidence="5">
    <location>
        <begin position="180"/>
        <end position="214"/>
    </location>
</feature>
<dbReference type="PROSITE" id="PS50020">
    <property type="entry name" value="WW_DOMAIN_2"/>
    <property type="match status" value="1"/>
</dbReference>
<dbReference type="EMBL" id="LN714474">
    <property type="protein sequence ID" value="CEL64149.1"/>
    <property type="molecule type" value="Genomic_DNA"/>
</dbReference>
<dbReference type="SUPFAM" id="SSF54928">
    <property type="entry name" value="RNA-binding domain, RBD"/>
    <property type="match status" value="1"/>
</dbReference>
<dbReference type="eggNOG" id="KOG0144">
    <property type="taxonomic scope" value="Eukaryota"/>
</dbReference>
<dbReference type="InParanoid" id="F0V778"/>
<protein>
    <submittedName>
        <fullName evidence="7">Putative RNA recognition motif domain-containing protein</fullName>
    </submittedName>
    <submittedName>
        <fullName evidence="8">RNA recognition motif domain-containing protein,putative</fullName>
    </submittedName>
</protein>
<dbReference type="SMART" id="SM00360">
    <property type="entry name" value="RRM"/>
    <property type="match status" value="1"/>
</dbReference>
<evidence type="ECO:0000256" key="2">
    <source>
        <dbReference type="ARBA" id="ARBA00022884"/>
    </source>
</evidence>
<dbReference type="CDD" id="cd12362">
    <property type="entry name" value="RRM3_CELF1-6"/>
    <property type="match status" value="1"/>
</dbReference>
<dbReference type="InterPro" id="IPR001202">
    <property type="entry name" value="WW_dom"/>
</dbReference>
<evidence type="ECO:0000313" key="8">
    <source>
        <dbReference type="EMBL" id="CEL64149.1"/>
    </source>
</evidence>
<dbReference type="Proteomes" id="UP000007494">
    <property type="component" value="Chromosome Ia"/>
</dbReference>
<dbReference type="PANTHER" id="PTHR48027">
    <property type="entry name" value="HETEROGENEOUS NUCLEAR RIBONUCLEOPROTEIN 87F-RELATED"/>
    <property type="match status" value="1"/>
</dbReference>
<dbReference type="FunFam" id="3.30.70.330:FF:000383">
    <property type="entry name" value="Sex lethal, isoform D"/>
    <property type="match status" value="1"/>
</dbReference>
<keyword evidence="9" id="KW-1185">Reference proteome</keyword>
<name>F0V778_NEOCL</name>
<dbReference type="Gene3D" id="2.20.70.10">
    <property type="match status" value="1"/>
</dbReference>
<dbReference type="InterPro" id="IPR035979">
    <property type="entry name" value="RBD_domain_sf"/>
</dbReference>
<dbReference type="GO" id="GO:0010629">
    <property type="term" value="P:negative regulation of gene expression"/>
    <property type="evidence" value="ECO:0007669"/>
    <property type="project" value="UniProtKB-ARBA"/>
</dbReference>
<feature type="domain" description="RRM" evidence="6">
    <location>
        <begin position="255"/>
        <end position="333"/>
    </location>
</feature>
<reference evidence="9" key="3">
    <citation type="journal article" date="2012" name="PLoS Pathog.">
        <title>Comparative genomics of the apicomplexan parasites Toxoplasma gondii and Neospora caninum: Coccidia differing in host range and transmission strategy.</title>
        <authorList>
            <person name="Reid A.J."/>
            <person name="Vermont S.J."/>
            <person name="Cotton J.A."/>
            <person name="Harris D."/>
            <person name="Hill-Cawthorne G.A."/>
            <person name="Konen-Waisman S."/>
            <person name="Latham S.M."/>
            <person name="Mourier T."/>
            <person name="Norton R."/>
            <person name="Quail M.A."/>
            <person name="Sanders M."/>
            <person name="Shanmugam D."/>
            <person name="Sohal A."/>
            <person name="Wasmuth J.D."/>
            <person name="Brunk B."/>
            <person name="Grigg M.E."/>
            <person name="Howard J.C."/>
            <person name="Parkinson J."/>
            <person name="Roos D.S."/>
            <person name="Trees A.J."/>
            <person name="Berriman M."/>
            <person name="Pain A."/>
            <person name="Wastling J.M."/>
        </authorList>
    </citation>
    <scope>NUCLEOTIDE SEQUENCE [LARGE SCALE GENOMIC DNA]</scope>
    <source>
        <strain evidence="9">Liverpool</strain>
    </source>
</reference>
<dbReference type="GO" id="GO:0005737">
    <property type="term" value="C:cytoplasm"/>
    <property type="evidence" value="ECO:0007669"/>
    <property type="project" value="UniProtKB-ARBA"/>
</dbReference>
<dbReference type="GeneID" id="13445767"/>
<dbReference type="OMA" id="NGCPRTA"/>
<dbReference type="CDD" id="cd00201">
    <property type="entry name" value="WW"/>
    <property type="match status" value="1"/>
</dbReference>
<evidence type="ECO:0000259" key="5">
    <source>
        <dbReference type="PROSITE" id="PS50020"/>
    </source>
</evidence>
<dbReference type="Pfam" id="PF00076">
    <property type="entry name" value="RRM_1"/>
    <property type="match status" value="1"/>
</dbReference>
<feature type="compositionally biased region" description="Low complexity" evidence="4">
    <location>
        <begin position="39"/>
        <end position="62"/>
    </location>
</feature>
<reference evidence="7" key="1">
    <citation type="submission" date="2011-02" db="EMBL/GenBank/DDBJ databases">
        <authorList>
            <person name="Aslett M."/>
        </authorList>
    </citation>
    <scope>NUCLEOTIDE SEQUENCE</scope>
    <source>
        <strain evidence="7">Liverpool</strain>
    </source>
</reference>
<dbReference type="InterPro" id="IPR052462">
    <property type="entry name" value="SLIRP/GR-RBP-like"/>
</dbReference>
<dbReference type="InterPro" id="IPR000504">
    <property type="entry name" value="RRM_dom"/>
</dbReference>
<reference evidence="8" key="4">
    <citation type="journal article" date="2015" name="PLoS ONE">
        <title>Comprehensive Evaluation of Toxoplasma gondii VEG and Neospora caninum LIV Genomes with Tachyzoite Stage Transcriptome and Proteome Defines Novel Transcript Features.</title>
        <authorList>
            <person name="Ramaprasad A."/>
            <person name="Mourier T."/>
            <person name="Naeem R."/>
            <person name="Malas T.B."/>
            <person name="Moussa E."/>
            <person name="Panigrahi A."/>
            <person name="Vermont S.J."/>
            <person name="Otto T.D."/>
            <person name="Wastling J."/>
            <person name="Pain A."/>
        </authorList>
    </citation>
    <scope>NUCLEOTIDE SEQUENCE</scope>
    <source>
        <strain evidence="8">Liverpool</strain>
    </source>
</reference>
<reference evidence="7" key="2">
    <citation type="submission" date="2011-03" db="EMBL/GenBank/DDBJ databases">
        <title>Comparative genomics and transcriptomics of Neospora caninum and Toxoplasma gondii.</title>
        <authorList>
            <person name="Reid A.J."/>
            <person name="Sohal A."/>
            <person name="Harris D."/>
            <person name="Quail M."/>
            <person name="Sanders M."/>
            <person name="Berriman M."/>
            <person name="Wastling J.M."/>
            <person name="Pain A."/>
        </authorList>
    </citation>
    <scope>NUCLEOTIDE SEQUENCE</scope>
    <source>
        <strain evidence="7">Liverpool</strain>
    </source>
</reference>
<keyword evidence="2 3" id="KW-0694">RNA-binding</keyword>
<dbReference type="PROSITE" id="PS50102">
    <property type="entry name" value="RRM"/>
    <property type="match status" value="1"/>
</dbReference>
<dbReference type="OrthoDB" id="410044at2759"/>
<accession>F0V778</accession>
<organism evidence="7 9">
    <name type="scientific">Neospora caninum (strain Liverpool)</name>
    <dbReference type="NCBI Taxonomy" id="572307"/>
    <lineage>
        <taxon>Eukaryota</taxon>
        <taxon>Sar</taxon>
        <taxon>Alveolata</taxon>
        <taxon>Apicomplexa</taxon>
        <taxon>Conoidasida</taxon>
        <taxon>Coccidia</taxon>
        <taxon>Eucoccidiorida</taxon>
        <taxon>Eimeriorina</taxon>
        <taxon>Sarcocystidae</taxon>
        <taxon>Neospora</taxon>
    </lineage>
</organism>
<evidence type="ECO:0000256" key="1">
    <source>
        <dbReference type="ARBA" id="ARBA00022737"/>
    </source>
</evidence>
<gene>
    <name evidence="8" type="ORF">BN1204_000670</name>
    <name evidence="7" type="ORF">NCLIV_000670</name>
</gene>